<dbReference type="InterPro" id="IPR029154">
    <property type="entry name" value="HIBADH-like_NADP-bd"/>
</dbReference>
<evidence type="ECO:0000259" key="6">
    <source>
        <dbReference type="Pfam" id="PF14833"/>
    </source>
</evidence>
<proteinExistence type="inferred from homology"/>
<evidence type="ECO:0000259" key="5">
    <source>
        <dbReference type="Pfam" id="PF03446"/>
    </source>
</evidence>
<keyword evidence="8" id="KW-1185">Reference proteome</keyword>
<keyword evidence="3" id="KW-0520">NAD</keyword>
<dbReference type="PANTHER" id="PTHR43060:SF15">
    <property type="entry name" value="3-HYDROXYISOBUTYRATE DEHYDROGENASE-LIKE 1, MITOCHONDRIAL-RELATED"/>
    <property type="match status" value="1"/>
</dbReference>
<dbReference type="InterPro" id="IPR036291">
    <property type="entry name" value="NAD(P)-bd_dom_sf"/>
</dbReference>
<dbReference type="PANTHER" id="PTHR43060">
    <property type="entry name" value="3-HYDROXYISOBUTYRATE DEHYDROGENASE-LIKE 1, MITOCHONDRIAL-RELATED"/>
    <property type="match status" value="1"/>
</dbReference>
<dbReference type="Pfam" id="PF14833">
    <property type="entry name" value="NAD_binding_11"/>
    <property type="match status" value="1"/>
</dbReference>
<dbReference type="GO" id="GO:0008442">
    <property type="term" value="F:3-hydroxyisobutyrate dehydrogenase activity"/>
    <property type="evidence" value="ECO:0007669"/>
    <property type="project" value="UniProtKB-EC"/>
</dbReference>
<feature type="active site" evidence="4">
    <location>
        <position position="156"/>
    </location>
</feature>
<reference evidence="7 8" key="1">
    <citation type="submission" date="2020-07" db="EMBL/GenBank/DDBJ databases">
        <title>Sequencing the genomes of 1000 actinobacteria strains.</title>
        <authorList>
            <person name="Klenk H.-P."/>
        </authorList>
    </citation>
    <scope>NUCLEOTIDE SEQUENCE [LARGE SCALE GENOMIC DNA]</scope>
    <source>
        <strain evidence="7 8">DSM 19970</strain>
    </source>
</reference>
<dbReference type="AlphaFoldDB" id="A0A7Z0CIQ1"/>
<dbReference type="EC" id="1.1.1.31" evidence="7"/>
<gene>
    <name evidence="7" type="ORF">BKA03_002945</name>
</gene>
<dbReference type="SUPFAM" id="SSF48179">
    <property type="entry name" value="6-phosphogluconate dehydrogenase C-terminal domain-like"/>
    <property type="match status" value="1"/>
</dbReference>
<keyword evidence="2 7" id="KW-0560">Oxidoreductase</keyword>
<evidence type="ECO:0000313" key="8">
    <source>
        <dbReference type="Proteomes" id="UP000547973"/>
    </source>
</evidence>
<comment type="caution">
    <text evidence="7">The sequence shown here is derived from an EMBL/GenBank/DDBJ whole genome shotgun (WGS) entry which is preliminary data.</text>
</comment>
<evidence type="ECO:0000256" key="2">
    <source>
        <dbReference type="ARBA" id="ARBA00023002"/>
    </source>
</evidence>
<protein>
    <submittedName>
        <fullName evidence="7">3-hydroxyisobutyrate dehydrogenase</fullName>
        <ecNumber evidence="7">1.1.1.31</ecNumber>
    </submittedName>
</protein>
<dbReference type="InterPro" id="IPR015815">
    <property type="entry name" value="HIBADH-related"/>
</dbReference>
<feature type="domain" description="3-hydroxyisobutyrate dehydrogenase-like NAD-binding" evidence="6">
    <location>
        <begin position="150"/>
        <end position="272"/>
    </location>
</feature>
<evidence type="ECO:0000313" key="7">
    <source>
        <dbReference type="EMBL" id="NYI42826.1"/>
    </source>
</evidence>
<dbReference type="Gene3D" id="3.40.50.720">
    <property type="entry name" value="NAD(P)-binding Rossmann-like Domain"/>
    <property type="match status" value="1"/>
</dbReference>
<name>A0A7Z0CIQ1_9MICO</name>
<dbReference type="EMBL" id="JACBZO010000001">
    <property type="protein sequence ID" value="NYI42826.1"/>
    <property type="molecule type" value="Genomic_DNA"/>
</dbReference>
<evidence type="ECO:0000256" key="1">
    <source>
        <dbReference type="ARBA" id="ARBA00009080"/>
    </source>
</evidence>
<dbReference type="SUPFAM" id="SSF51735">
    <property type="entry name" value="NAD(P)-binding Rossmann-fold domains"/>
    <property type="match status" value="1"/>
</dbReference>
<dbReference type="InterPro" id="IPR008927">
    <property type="entry name" value="6-PGluconate_DH-like_C_sf"/>
</dbReference>
<feature type="domain" description="6-phosphogluconate dehydrogenase NADP-binding" evidence="5">
    <location>
        <begin position="1"/>
        <end position="146"/>
    </location>
</feature>
<dbReference type="InterPro" id="IPR006115">
    <property type="entry name" value="6PGDH_NADP-bd"/>
</dbReference>
<sequence>MATHLARDHEVIAFDVNPERLSLAKLAGVRPAESPAEACAGADVVLIGVRDAAQLERALFGPLGAAEGLAAGAVVILTSTVGRDAAREAAHRLKELQVHLIDAPVSGGPVRAGEGDLLIMVGADPAALAQGRSVLEALASTLTVAGPHVGDGQMLKTVNQLLCGVHTAAAAEALALAHALGLDLDSTLEVLGKGAAASFMLSDRGPRIAQQLTGARPELRSRLDVISKDMGIVAGLAREVKVATPVAGAAGQLFLLGEALGFSAEDDSIIATALHAASPESA</sequence>
<evidence type="ECO:0000256" key="3">
    <source>
        <dbReference type="ARBA" id="ARBA00023027"/>
    </source>
</evidence>
<comment type="similarity">
    <text evidence="1">Belongs to the HIBADH-related family.</text>
</comment>
<dbReference type="Pfam" id="PF03446">
    <property type="entry name" value="NAD_binding_2"/>
    <property type="match status" value="1"/>
</dbReference>
<dbReference type="GO" id="GO:0050661">
    <property type="term" value="F:NADP binding"/>
    <property type="evidence" value="ECO:0007669"/>
    <property type="project" value="InterPro"/>
</dbReference>
<dbReference type="Proteomes" id="UP000547973">
    <property type="component" value="Unassembled WGS sequence"/>
</dbReference>
<dbReference type="Gene3D" id="1.10.1040.10">
    <property type="entry name" value="N-(1-d-carboxylethyl)-l-norvaline Dehydrogenase, domain 2"/>
    <property type="match status" value="1"/>
</dbReference>
<dbReference type="InterPro" id="IPR013328">
    <property type="entry name" value="6PGD_dom2"/>
</dbReference>
<accession>A0A7Z0CIQ1</accession>
<dbReference type="GO" id="GO:0051287">
    <property type="term" value="F:NAD binding"/>
    <property type="evidence" value="ECO:0007669"/>
    <property type="project" value="InterPro"/>
</dbReference>
<organism evidence="7 8">
    <name type="scientific">Demequina lutea</name>
    <dbReference type="NCBI Taxonomy" id="431489"/>
    <lineage>
        <taxon>Bacteria</taxon>
        <taxon>Bacillati</taxon>
        <taxon>Actinomycetota</taxon>
        <taxon>Actinomycetes</taxon>
        <taxon>Micrococcales</taxon>
        <taxon>Demequinaceae</taxon>
        <taxon>Demequina</taxon>
    </lineage>
</organism>
<dbReference type="PIRSF" id="PIRSF000103">
    <property type="entry name" value="HIBADH"/>
    <property type="match status" value="1"/>
</dbReference>
<evidence type="ECO:0000256" key="4">
    <source>
        <dbReference type="PIRSR" id="PIRSR000103-1"/>
    </source>
</evidence>